<feature type="transmembrane region" description="Helical" evidence="1">
    <location>
        <begin position="37"/>
        <end position="56"/>
    </location>
</feature>
<evidence type="ECO:0000313" key="3">
    <source>
        <dbReference type="Proteomes" id="UP000464754"/>
    </source>
</evidence>
<keyword evidence="3" id="KW-1185">Reference proteome</keyword>
<sequence>MTNKNVYQLSLTAMLVAIGIIIPIISPIKITIEPMSFTLASHVAIMVAIFISKEVALSTALGTTVGFLLAGFPLPVVLRAFTHVVWAYGAAWYISKHKDMGKSGKQMFFLNLGIALLHALLEMAVTFLYFTNGDSVNMVYMIFGLTGIGTILHSSVDFIISIAVWKVLCQNRKIQTISNLKMS</sequence>
<dbReference type="EMBL" id="AP019695">
    <property type="protein sequence ID" value="BBK22008.1"/>
    <property type="molecule type" value="Genomic_DNA"/>
</dbReference>
<feature type="transmembrane region" description="Helical" evidence="1">
    <location>
        <begin position="107"/>
        <end position="130"/>
    </location>
</feature>
<gene>
    <name evidence="2" type="ORF">Aargi30884_09110</name>
</gene>
<feature type="transmembrane region" description="Helical" evidence="1">
    <location>
        <begin position="76"/>
        <end position="95"/>
    </location>
</feature>
<evidence type="ECO:0000256" key="1">
    <source>
        <dbReference type="SAM" id="Phobius"/>
    </source>
</evidence>
<dbReference type="Gene3D" id="1.10.1760.20">
    <property type="match status" value="1"/>
</dbReference>
<protein>
    <recommendedName>
        <fullName evidence="4">Niacin transporter NiaX</fullName>
    </recommendedName>
</protein>
<dbReference type="Proteomes" id="UP000464754">
    <property type="component" value="Chromosome"/>
</dbReference>
<dbReference type="RefSeq" id="WP_118277485.1">
    <property type="nucleotide sequence ID" value="NZ_AP019695.1"/>
</dbReference>
<name>A0A6N4TGI9_9FIRM</name>
<proteinExistence type="predicted"/>
<dbReference type="KEGG" id="aarg:Aargi30884_09110"/>
<evidence type="ECO:0000313" key="2">
    <source>
        <dbReference type="EMBL" id="BBK22008.1"/>
    </source>
</evidence>
<keyword evidence="1" id="KW-0472">Membrane</keyword>
<reference evidence="3" key="1">
    <citation type="submission" date="2019-05" db="EMBL/GenBank/DDBJ databases">
        <title>Complete genome sequencing of Absiella argi strain JCM 30884.</title>
        <authorList>
            <person name="Sakamoto M."/>
            <person name="Murakami T."/>
            <person name="Mori H."/>
        </authorList>
    </citation>
    <scope>NUCLEOTIDE SEQUENCE [LARGE SCALE GENOMIC DNA]</scope>
    <source>
        <strain evidence="3">JCM 30884</strain>
    </source>
</reference>
<feature type="transmembrane region" description="Helical" evidence="1">
    <location>
        <begin position="6"/>
        <end position="25"/>
    </location>
</feature>
<organism evidence="2 3">
    <name type="scientific">Amedibacterium intestinale</name>
    <dbReference type="NCBI Taxonomy" id="2583452"/>
    <lineage>
        <taxon>Bacteria</taxon>
        <taxon>Bacillati</taxon>
        <taxon>Bacillota</taxon>
        <taxon>Erysipelotrichia</taxon>
        <taxon>Erysipelotrichales</taxon>
        <taxon>Erysipelotrichaceae</taxon>
        <taxon>Amedibacterium</taxon>
    </lineage>
</organism>
<feature type="transmembrane region" description="Helical" evidence="1">
    <location>
        <begin position="142"/>
        <end position="165"/>
    </location>
</feature>
<accession>A0A6N4TGI9</accession>
<keyword evidence="1" id="KW-1133">Transmembrane helix</keyword>
<evidence type="ECO:0008006" key="4">
    <source>
        <dbReference type="Google" id="ProtNLM"/>
    </source>
</evidence>
<dbReference type="AlphaFoldDB" id="A0A6N4TGI9"/>
<keyword evidence="1" id="KW-0812">Transmembrane</keyword>